<dbReference type="OrthoDB" id="6413693at2759"/>
<dbReference type="PROSITE" id="PS50835">
    <property type="entry name" value="IG_LIKE"/>
    <property type="match status" value="2"/>
</dbReference>
<dbReference type="GO" id="GO:0005911">
    <property type="term" value="C:cell-cell junction"/>
    <property type="evidence" value="ECO:0007669"/>
    <property type="project" value="TreeGrafter"/>
</dbReference>
<sequence length="391" mass="45098">MYIITIITITILIPNVQLARPTLKLTFNPDEKYMSWHGQVEIQCELLNPTRAEDSAQLWHLDLKNGKRTPISRTLLASPSDDAAEIFKNNKNRRYEYVRKNYIRIRSLQMEDSAKYECNCPDCEEQLKGVTKDLYVMKLSEATWNFDQGWPLHENTKTIIKCQSNGFYPYIGHKILRDNKEMTNDGKSSLSNTNPFPQNFVWEATITPTAEWHNTTLLCSITQGNQEQTVSKTLDVLFTPHFLTCAERQYVDPRKDQSSIECSYRGNPQPKLTWLRQSDQKLLTSDNGITIDIKDEQKGKYRSIVTFDRAKLITIPLLPTNNTSEENYYQQLLNNGFIVKLTVNNNDKGTRLINIVRDASQIQAKFINSSTTISLSTISLAFLLILHIIYR</sequence>
<keyword evidence="5" id="KW-0393">Immunoglobulin domain</keyword>
<dbReference type="Proteomes" id="UP000663832">
    <property type="component" value="Unassembled WGS sequence"/>
</dbReference>
<dbReference type="PANTHER" id="PTHR11640:SF31">
    <property type="entry name" value="IRREGULAR CHIASM C-ROUGHEST PROTEIN-RELATED"/>
    <property type="match status" value="1"/>
</dbReference>
<feature type="chain" id="PRO_5032268811" description="Ig-like domain-containing protein" evidence="7">
    <location>
        <begin position="20"/>
        <end position="391"/>
    </location>
</feature>
<evidence type="ECO:0000256" key="5">
    <source>
        <dbReference type="ARBA" id="ARBA00023319"/>
    </source>
</evidence>
<feature type="transmembrane region" description="Helical" evidence="6">
    <location>
        <begin position="373"/>
        <end position="390"/>
    </location>
</feature>
<dbReference type="InterPro" id="IPR036179">
    <property type="entry name" value="Ig-like_dom_sf"/>
</dbReference>
<dbReference type="EMBL" id="CAJNOM010000219">
    <property type="protein sequence ID" value="CAF1245870.1"/>
    <property type="molecule type" value="Genomic_DNA"/>
</dbReference>
<keyword evidence="4" id="KW-0325">Glycoprotein</keyword>
<evidence type="ECO:0000256" key="1">
    <source>
        <dbReference type="ARBA" id="ARBA00004479"/>
    </source>
</evidence>
<evidence type="ECO:0000313" key="10">
    <source>
        <dbReference type="Proteomes" id="UP000663832"/>
    </source>
</evidence>
<organism evidence="9 10">
    <name type="scientific">Adineta steineri</name>
    <dbReference type="NCBI Taxonomy" id="433720"/>
    <lineage>
        <taxon>Eukaryota</taxon>
        <taxon>Metazoa</taxon>
        <taxon>Spiralia</taxon>
        <taxon>Gnathifera</taxon>
        <taxon>Rotifera</taxon>
        <taxon>Eurotatoria</taxon>
        <taxon>Bdelloidea</taxon>
        <taxon>Adinetida</taxon>
        <taxon>Adinetidae</taxon>
        <taxon>Adineta</taxon>
    </lineage>
</organism>
<dbReference type="PANTHER" id="PTHR11640">
    <property type="entry name" value="NEPHRIN"/>
    <property type="match status" value="1"/>
</dbReference>
<keyword evidence="10" id="KW-1185">Reference proteome</keyword>
<reference evidence="9" key="1">
    <citation type="submission" date="2021-02" db="EMBL/GenBank/DDBJ databases">
        <authorList>
            <person name="Nowell W R."/>
        </authorList>
    </citation>
    <scope>NUCLEOTIDE SEQUENCE</scope>
</reference>
<evidence type="ECO:0000313" key="9">
    <source>
        <dbReference type="EMBL" id="CAF1245870.1"/>
    </source>
</evidence>
<evidence type="ECO:0000256" key="2">
    <source>
        <dbReference type="ARBA" id="ARBA00023136"/>
    </source>
</evidence>
<dbReference type="InterPro" id="IPR013783">
    <property type="entry name" value="Ig-like_fold"/>
</dbReference>
<name>A0A814ZN60_9BILA</name>
<protein>
    <recommendedName>
        <fullName evidence="8">Ig-like domain-containing protein</fullName>
    </recommendedName>
</protein>
<keyword evidence="7" id="KW-0732">Signal</keyword>
<gene>
    <name evidence="9" type="ORF">QVE165_LOCUS28234</name>
</gene>
<keyword evidence="3" id="KW-1015">Disulfide bond</keyword>
<comment type="subcellular location">
    <subcellularLocation>
        <location evidence="1">Membrane</location>
        <topology evidence="1">Single-pass type I membrane protein</topology>
    </subcellularLocation>
</comment>
<dbReference type="GO" id="GO:0005886">
    <property type="term" value="C:plasma membrane"/>
    <property type="evidence" value="ECO:0007669"/>
    <property type="project" value="TreeGrafter"/>
</dbReference>
<evidence type="ECO:0000256" key="7">
    <source>
        <dbReference type="SAM" id="SignalP"/>
    </source>
</evidence>
<dbReference type="AlphaFoldDB" id="A0A814ZN60"/>
<keyword evidence="2 6" id="KW-0472">Membrane</keyword>
<dbReference type="Gene3D" id="2.60.40.10">
    <property type="entry name" value="Immunoglobulins"/>
    <property type="match status" value="2"/>
</dbReference>
<feature type="signal peptide" evidence="7">
    <location>
        <begin position="1"/>
        <end position="19"/>
    </location>
</feature>
<evidence type="ECO:0000256" key="6">
    <source>
        <dbReference type="SAM" id="Phobius"/>
    </source>
</evidence>
<keyword evidence="6" id="KW-0812">Transmembrane</keyword>
<feature type="domain" description="Ig-like" evidence="8">
    <location>
        <begin position="21"/>
        <end position="118"/>
    </location>
</feature>
<accession>A0A814ZN60</accession>
<dbReference type="GO" id="GO:0098609">
    <property type="term" value="P:cell-cell adhesion"/>
    <property type="evidence" value="ECO:0007669"/>
    <property type="project" value="TreeGrafter"/>
</dbReference>
<dbReference type="InterPro" id="IPR007110">
    <property type="entry name" value="Ig-like_dom"/>
</dbReference>
<feature type="domain" description="Ig-like" evidence="8">
    <location>
        <begin position="240"/>
        <end position="314"/>
    </location>
</feature>
<comment type="caution">
    <text evidence="9">The sequence shown here is derived from an EMBL/GenBank/DDBJ whole genome shotgun (WGS) entry which is preliminary data.</text>
</comment>
<evidence type="ECO:0000259" key="8">
    <source>
        <dbReference type="PROSITE" id="PS50835"/>
    </source>
</evidence>
<evidence type="ECO:0000256" key="4">
    <source>
        <dbReference type="ARBA" id="ARBA00023180"/>
    </source>
</evidence>
<proteinExistence type="predicted"/>
<evidence type="ECO:0000256" key="3">
    <source>
        <dbReference type="ARBA" id="ARBA00023157"/>
    </source>
</evidence>
<keyword evidence="6" id="KW-1133">Transmembrane helix</keyword>
<dbReference type="InterPro" id="IPR051275">
    <property type="entry name" value="Cell_adhesion_signaling"/>
</dbReference>
<dbReference type="SUPFAM" id="SSF48726">
    <property type="entry name" value="Immunoglobulin"/>
    <property type="match status" value="3"/>
</dbReference>
<dbReference type="GO" id="GO:0050839">
    <property type="term" value="F:cell adhesion molecule binding"/>
    <property type="evidence" value="ECO:0007669"/>
    <property type="project" value="TreeGrafter"/>
</dbReference>